<dbReference type="GO" id="GO:0009251">
    <property type="term" value="P:glucan catabolic process"/>
    <property type="evidence" value="ECO:0007669"/>
    <property type="project" value="TreeGrafter"/>
</dbReference>
<dbReference type="NCBIfam" id="TIGR04183">
    <property type="entry name" value="Por_Secre_tail"/>
    <property type="match status" value="1"/>
</dbReference>
<gene>
    <name evidence="6" type="ORF">SAMN04488028_104115</name>
</gene>
<keyword evidence="1 4" id="KW-0732">Signal</keyword>
<keyword evidence="2" id="KW-0378">Hydrolase</keyword>
<dbReference type="InterPro" id="IPR008979">
    <property type="entry name" value="Galactose-bd-like_sf"/>
</dbReference>
<dbReference type="InterPro" id="IPR050386">
    <property type="entry name" value="Glycosyl_hydrolase_5"/>
</dbReference>
<dbReference type="SMART" id="SM00606">
    <property type="entry name" value="CBD_IV"/>
    <property type="match status" value="2"/>
</dbReference>
<dbReference type="GO" id="GO:0030246">
    <property type="term" value="F:carbohydrate binding"/>
    <property type="evidence" value="ECO:0007669"/>
    <property type="project" value="InterPro"/>
</dbReference>
<dbReference type="InterPro" id="IPR006584">
    <property type="entry name" value="Cellulose-bd_IV"/>
</dbReference>
<dbReference type="EMBL" id="FRAA01000004">
    <property type="protein sequence ID" value="SHK30085.1"/>
    <property type="molecule type" value="Genomic_DNA"/>
</dbReference>
<dbReference type="InterPro" id="IPR005084">
    <property type="entry name" value="CBM6"/>
</dbReference>
<dbReference type="AlphaFoldDB" id="A0A1M6RC64"/>
<dbReference type="CDD" id="cd04080">
    <property type="entry name" value="CBM6_cellulase-like"/>
    <property type="match status" value="2"/>
</dbReference>
<dbReference type="InterPro" id="IPR001547">
    <property type="entry name" value="Glyco_hydro_5"/>
</dbReference>
<evidence type="ECO:0000313" key="6">
    <source>
        <dbReference type="EMBL" id="SHK30085.1"/>
    </source>
</evidence>
<evidence type="ECO:0000256" key="2">
    <source>
        <dbReference type="ARBA" id="ARBA00022801"/>
    </source>
</evidence>
<reference evidence="7" key="1">
    <citation type="submission" date="2016-11" db="EMBL/GenBank/DDBJ databases">
        <authorList>
            <person name="Varghese N."/>
            <person name="Submissions S."/>
        </authorList>
    </citation>
    <scope>NUCLEOTIDE SEQUENCE [LARGE SCALE GENOMIC DNA]</scope>
    <source>
        <strain evidence="7">DSM 26134</strain>
    </source>
</reference>
<dbReference type="GO" id="GO:0008422">
    <property type="term" value="F:beta-glucosidase activity"/>
    <property type="evidence" value="ECO:0007669"/>
    <property type="project" value="TreeGrafter"/>
</dbReference>
<dbReference type="InterPro" id="IPR017853">
    <property type="entry name" value="GH"/>
</dbReference>
<dbReference type="Pfam" id="PF00150">
    <property type="entry name" value="Cellulase"/>
    <property type="match status" value="1"/>
</dbReference>
<keyword evidence="7" id="KW-1185">Reference proteome</keyword>
<dbReference type="Pfam" id="PF03422">
    <property type="entry name" value="CBM_6"/>
    <property type="match status" value="2"/>
</dbReference>
<dbReference type="PROSITE" id="PS51175">
    <property type="entry name" value="CBM6"/>
    <property type="match status" value="2"/>
</dbReference>
<feature type="domain" description="CBM6" evidence="5">
    <location>
        <begin position="561"/>
        <end position="682"/>
    </location>
</feature>
<dbReference type="PANTHER" id="PTHR31297:SF13">
    <property type="entry name" value="PUTATIVE-RELATED"/>
    <property type="match status" value="1"/>
</dbReference>
<sequence>MKKNKTNLNWKTATVMALLGLAVMCPSTRLSAQYIHTNGTQIVDENGNDIYFTGMNLGNWLLWEGYLMMGDFNYRTHTQFFNSVKDAFGGDLNQAIEFEHQWRMNYVTEQAIADLKGLGFNSVRVPFHYNLFWDYNSNAPSDRGFAYIDRLVNFCRAHDMYILLDMHAAPGYQNPGDHSDNVNSNASQPRETVTFWDGNNVNIAADVWRHIADYYQNEPVIWGYDLINEPVPQPGREFELMASMITMRNAIRQVDNNHIIVAEGSWWGSDMQKLDWMDPETQNQSGINYRWDNNLVYQTHHYSNDVSALNGRLAICNKLNVPMILGEYGESDNNNLRNMTDWCINNDVDYFPWSFKKMSHDKTLWTIHPNGPYNDLKNFINSGGNPPANIYNDMIAFCQNNIANGAPGLTWDQGWYEAVKNNTAVNLPGTVQAESYSTMSGIQTEACSEGGENIGYVDAGDWADYSVNVTSAGNYQVQFRVAADGAGSKSIQLQAGGTTATANFSATGGWQNWTTVSTTIWLSAGSQTVHLYFPVSGLNVNYVAFSPDGGTTNPDPNPTALLIQAEDYFQMSGLQTENTSDTNGGQNVGWIDGGDWAGYNVNVPATDTYTVSYRVASQNGGGQIQLEGFGGGAVYGTMNVNATGGWQTWTTVSHSVQLTAGQQQLALAFPSGGFNLNWFEIASVSGARTANTGADILSQSSLTCYPNPTADQLTLQGLTADDSHLSIYSLDGRMQLDQSLSGASELRIDVSALNPGVFVLRIQGATGVHCIRFVKR</sequence>
<dbReference type="SUPFAM" id="SSF51445">
    <property type="entry name" value="(Trans)glycosidases"/>
    <property type="match status" value="1"/>
</dbReference>
<evidence type="ECO:0000256" key="3">
    <source>
        <dbReference type="ARBA" id="ARBA00023295"/>
    </source>
</evidence>
<evidence type="ECO:0000256" key="4">
    <source>
        <dbReference type="SAM" id="SignalP"/>
    </source>
</evidence>
<dbReference type="STRING" id="156994.SAMN04488028_104115"/>
<evidence type="ECO:0000256" key="1">
    <source>
        <dbReference type="ARBA" id="ARBA00022729"/>
    </source>
</evidence>
<feature type="chain" id="PRO_5009920564" evidence="4">
    <location>
        <begin position="33"/>
        <end position="776"/>
    </location>
</feature>
<dbReference type="SUPFAM" id="SSF49785">
    <property type="entry name" value="Galactose-binding domain-like"/>
    <property type="match status" value="2"/>
</dbReference>
<accession>A0A1M6RC64</accession>
<dbReference type="PANTHER" id="PTHR31297">
    <property type="entry name" value="GLUCAN ENDO-1,6-BETA-GLUCOSIDASE B"/>
    <property type="match status" value="1"/>
</dbReference>
<dbReference type="Pfam" id="PF18962">
    <property type="entry name" value="Por_Secre_tail"/>
    <property type="match status" value="1"/>
</dbReference>
<evidence type="ECO:0000259" key="5">
    <source>
        <dbReference type="PROSITE" id="PS51175"/>
    </source>
</evidence>
<dbReference type="InterPro" id="IPR026444">
    <property type="entry name" value="Secre_tail"/>
</dbReference>
<dbReference type="Proteomes" id="UP000184474">
    <property type="component" value="Unassembled WGS sequence"/>
</dbReference>
<protein>
    <submittedName>
        <fullName evidence="6">Por secretion system C-terminal sorting domain-containing protein</fullName>
    </submittedName>
</protein>
<dbReference type="Gene3D" id="2.60.120.260">
    <property type="entry name" value="Galactose-binding domain-like"/>
    <property type="match status" value="2"/>
</dbReference>
<dbReference type="GO" id="GO:0005576">
    <property type="term" value="C:extracellular region"/>
    <property type="evidence" value="ECO:0007669"/>
    <property type="project" value="TreeGrafter"/>
</dbReference>
<dbReference type="RefSeq" id="WP_073122726.1">
    <property type="nucleotide sequence ID" value="NZ_FRAA01000004.1"/>
</dbReference>
<feature type="domain" description="CBM6" evidence="5">
    <location>
        <begin position="429"/>
        <end position="546"/>
    </location>
</feature>
<feature type="signal peptide" evidence="4">
    <location>
        <begin position="1"/>
        <end position="32"/>
    </location>
</feature>
<dbReference type="GO" id="GO:0009986">
    <property type="term" value="C:cell surface"/>
    <property type="evidence" value="ECO:0007669"/>
    <property type="project" value="TreeGrafter"/>
</dbReference>
<keyword evidence="3" id="KW-0326">Glycosidase</keyword>
<evidence type="ECO:0000313" key="7">
    <source>
        <dbReference type="Proteomes" id="UP000184474"/>
    </source>
</evidence>
<proteinExistence type="predicted"/>
<organism evidence="6 7">
    <name type="scientific">Reichenbachiella agariperforans</name>
    <dbReference type="NCBI Taxonomy" id="156994"/>
    <lineage>
        <taxon>Bacteria</taxon>
        <taxon>Pseudomonadati</taxon>
        <taxon>Bacteroidota</taxon>
        <taxon>Cytophagia</taxon>
        <taxon>Cytophagales</taxon>
        <taxon>Reichenbachiellaceae</taxon>
        <taxon>Reichenbachiella</taxon>
    </lineage>
</organism>
<dbReference type="Gene3D" id="3.20.20.80">
    <property type="entry name" value="Glycosidases"/>
    <property type="match status" value="1"/>
</dbReference>
<name>A0A1M6RC64_REIAG</name>